<protein>
    <recommendedName>
        <fullName evidence="3">Spore coat polysaccharide biosynthesis protein SpsF</fullName>
    </recommendedName>
</protein>
<reference evidence="2" key="1">
    <citation type="journal article" date="2019" name="Int. J. Syst. Evol. Microbiol.">
        <title>The Global Catalogue of Microorganisms (GCM) 10K type strain sequencing project: providing services to taxonomists for standard genome sequencing and annotation.</title>
        <authorList>
            <consortium name="The Broad Institute Genomics Platform"/>
            <consortium name="The Broad Institute Genome Sequencing Center for Infectious Disease"/>
            <person name="Wu L."/>
            <person name="Ma J."/>
        </authorList>
    </citation>
    <scope>NUCLEOTIDE SEQUENCE [LARGE SCALE GENOMIC DNA]</scope>
    <source>
        <strain evidence="2">JCM 15628</strain>
    </source>
</reference>
<keyword evidence="2" id="KW-1185">Reference proteome</keyword>
<dbReference type="InterPro" id="IPR003329">
    <property type="entry name" value="Cytidylyl_trans"/>
</dbReference>
<dbReference type="RefSeq" id="WP_344065149.1">
    <property type="nucleotide sequence ID" value="NZ_BAAAPU010000009.1"/>
</dbReference>
<dbReference type="SUPFAM" id="SSF53448">
    <property type="entry name" value="Nucleotide-diphospho-sugar transferases"/>
    <property type="match status" value="1"/>
</dbReference>
<dbReference type="EMBL" id="BAAAPU010000009">
    <property type="protein sequence ID" value="GAA1989074.1"/>
    <property type="molecule type" value="Genomic_DNA"/>
</dbReference>
<accession>A0ABP5E301</accession>
<dbReference type="InterPro" id="IPR029044">
    <property type="entry name" value="Nucleotide-diphossugar_trans"/>
</dbReference>
<sequence>MRVNAVIQARAGSSRLPGKVLEPLGGLSVLEWVIRAARAAALVDDVVVATTVEPVDDAVVRVAEAAGAHVVRGSEDDVLSRYLLAVEKHPCDAVVRLTSDCPMLDPGVIDLVVSTWLGAQHLDYVSSVLVRTLPHGMDVELATVEALRRADAVATGHHRAHVTSAIYTHPDDFDVVGLVFAPPAADLRITLDTPEDLEALRALVAVRGDAIARRSEIIRVMAEHPHIAQLNGQVVQKPLEAG</sequence>
<dbReference type="Gene3D" id="3.90.550.10">
    <property type="entry name" value="Spore Coat Polysaccharide Biosynthesis Protein SpsA, Chain A"/>
    <property type="match status" value="1"/>
</dbReference>
<dbReference type="Proteomes" id="UP001500013">
    <property type="component" value="Unassembled WGS sequence"/>
</dbReference>
<name>A0ABP5E301_9MICO</name>
<dbReference type="PANTHER" id="PTHR42866">
    <property type="entry name" value="3-DEOXY-MANNO-OCTULOSONATE CYTIDYLYLTRANSFERASE"/>
    <property type="match status" value="1"/>
</dbReference>
<organism evidence="1 2">
    <name type="scientific">Terrabacter lapilli</name>
    <dbReference type="NCBI Taxonomy" id="436231"/>
    <lineage>
        <taxon>Bacteria</taxon>
        <taxon>Bacillati</taxon>
        <taxon>Actinomycetota</taxon>
        <taxon>Actinomycetes</taxon>
        <taxon>Micrococcales</taxon>
        <taxon>Intrasporangiaceae</taxon>
        <taxon>Terrabacter</taxon>
    </lineage>
</organism>
<gene>
    <name evidence="1" type="ORF">GCM10009817_33480</name>
</gene>
<evidence type="ECO:0008006" key="3">
    <source>
        <dbReference type="Google" id="ProtNLM"/>
    </source>
</evidence>
<proteinExistence type="predicted"/>
<dbReference type="Pfam" id="PF02348">
    <property type="entry name" value="CTP_transf_3"/>
    <property type="match status" value="1"/>
</dbReference>
<evidence type="ECO:0000313" key="1">
    <source>
        <dbReference type="EMBL" id="GAA1989074.1"/>
    </source>
</evidence>
<dbReference type="PANTHER" id="PTHR42866:SF1">
    <property type="entry name" value="SPORE COAT POLYSACCHARIDE BIOSYNTHESIS PROTEIN SPSF"/>
    <property type="match status" value="1"/>
</dbReference>
<comment type="caution">
    <text evidence="1">The sequence shown here is derived from an EMBL/GenBank/DDBJ whole genome shotgun (WGS) entry which is preliminary data.</text>
</comment>
<evidence type="ECO:0000313" key="2">
    <source>
        <dbReference type="Proteomes" id="UP001500013"/>
    </source>
</evidence>